<protein>
    <submittedName>
        <fullName evidence="1">Uncharacterized protein</fullName>
    </submittedName>
</protein>
<accession>A0ABQ6NU73</accession>
<comment type="caution">
    <text evidence="1">The sequence shown here is derived from an EMBL/GenBank/DDBJ whole genome shotgun (WGS) entry which is preliminary data.</text>
</comment>
<dbReference type="Proteomes" id="UP001285921">
    <property type="component" value="Unassembled WGS sequence"/>
</dbReference>
<reference evidence="1 2" key="1">
    <citation type="submission" date="2023-05" db="EMBL/GenBank/DDBJ databases">
        <title>Draft genome of Paenibacillus sp. CCS26.</title>
        <authorList>
            <person name="Akita H."/>
            <person name="Shinto Y."/>
            <person name="Kimura Z."/>
        </authorList>
    </citation>
    <scope>NUCLEOTIDE SEQUENCE [LARGE SCALE GENOMIC DNA]</scope>
    <source>
        <strain evidence="1 2">CCS26</strain>
    </source>
</reference>
<evidence type="ECO:0000313" key="1">
    <source>
        <dbReference type="EMBL" id="GMK47534.1"/>
    </source>
</evidence>
<proteinExistence type="predicted"/>
<sequence>MRNPERISNITRLIQELWMDKYTDLRYFQLISFLSQEYTKRNNNNNIKYPLTKQEQTSSYKQKIDLFDLEDDVLEGFLITLLNEK</sequence>
<gene>
    <name evidence="1" type="ORF">PghCCS26_46640</name>
</gene>
<evidence type="ECO:0000313" key="2">
    <source>
        <dbReference type="Proteomes" id="UP001285921"/>
    </source>
</evidence>
<organism evidence="1 2">
    <name type="scientific">Paenibacillus glycanilyticus</name>
    <dbReference type="NCBI Taxonomy" id="126569"/>
    <lineage>
        <taxon>Bacteria</taxon>
        <taxon>Bacillati</taxon>
        <taxon>Bacillota</taxon>
        <taxon>Bacilli</taxon>
        <taxon>Bacillales</taxon>
        <taxon>Paenibacillaceae</taxon>
        <taxon>Paenibacillus</taxon>
    </lineage>
</organism>
<dbReference type="EMBL" id="BTCL01000020">
    <property type="protein sequence ID" value="GMK47534.1"/>
    <property type="molecule type" value="Genomic_DNA"/>
</dbReference>
<name>A0ABQ6NU73_9BACL</name>
<keyword evidence="2" id="KW-1185">Reference proteome</keyword>